<dbReference type="Pfam" id="PF09826">
    <property type="entry name" value="Beta_propel"/>
    <property type="match status" value="1"/>
</dbReference>
<dbReference type="STRING" id="1735162.PeribacterB2_0665"/>
<dbReference type="InterPro" id="IPR051465">
    <property type="entry name" value="Cell_Envelope_Struct_Comp"/>
</dbReference>
<reference evidence="4" key="1">
    <citation type="submission" date="2015-10" db="EMBL/GenBank/DDBJ databases">
        <title>Analysis of five complete genome sequences for members of the class Peribacteria in the recently recognized Peregrinibacteria bacterial phylum.</title>
        <authorList>
            <person name="Anantharaman K."/>
            <person name="Brown C.T."/>
            <person name="Burstein D."/>
            <person name="Castelle C.J."/>
            <person name="Probst A.J."/>
            <person name="Thomas B.C."/>
            <person name="Williams K.H."/>
            <person name="Banfield J.F."/>
        </authorList>
    </citation>
    <scope>NUCLEOTIDE SEQUENCE [LARGE SCALE GENOMIC DNA]</scope>
</reference>
<dbReference type="PROSITE" id="PS51272">
    <property type="entry name" value="SLH"/>
    <property type="match status" value="2"/>
</dbReference>
<dbReference type="PANTHER" id="PTHR43308:SF5">
    <property type="entry name" value="S-LAYER PROTEIN _ PEPTIDOGLYCAN ENDO-BETA-N-ACETYLGLUCOSAMINIDASE"/>
    <property type="match status" value="1"/>
</dbReference>
<protein>
    <submittedName>
        <fullName evidence="3">Secreted protein</fullName>
    </submittedName>
</protein>
<feature type="domain" description="SLH" evidence="2">
    <location>
        <begin position="25"/>
        <end position="82"/>
    </location>
</feature>
<dbReference type="Pfam" id="PF00395">
    <property type="entry name" value="SLH"/>
    <property type="match status" value="2"/>
</dbReference>
<dbReference type="AlphaFoldDB" id="A0A0S1STT7"/>
<reference evidence="3 4" key="2">
    <citation type="journal article" date="2016" name="PeerJ">
        <title>Analysis of five complete genome sequences for members of the class Peribacteria in the recently recognized Peregrinibacteria bacterial phylum.</title>
        <authorList>
            <person name="Anantharaman K."/>
            <person name="Brown C.T."/>
            <person name="Burstein D."/>
            <person name="Castelle C.J."/>
            <person name="Probst A.J."/>
            <person name="Thomas B.C."/>
            <person name="Williams K.H."/>
            <person name="Banfield J.F."/>
        </authorList>
    </citation>
    <scope>NUCLEOTIDE SEQUENCE [LARGE SCALE GENOMIC DNA]</scope>
    <source>
        <strain evidence="3">RIFOXYD1_FULL_PER-ii_59_16</strain>
    </source>
</reference>
<gene>
    <name evidence="3" type="ORF">PeribacterD1_0665</name>
</gene>
<accession>A0A0S1STT7</accession>
<dbReference type="Proteomes" id="UP000069135">
    <property type="component" value="Chromosome"/>
</dbReference>
<dbReference type="InterPro" id="IPR001119">
    <property type="entry name" value="SLH_dom"/>
</dbReference>
<dbReference type="InterPro" id="IPR019198">
    <property type="entry name" value="Beta_propeller_containing"/>
</dbReference>
<proteinExistence type="predicted"/>
<name>A0A0S1STT7_9BACT</name>
<dbReference type="EMBL" id="CP013065">
    <property type="protein sequence ID" value="ALM13339.1"/>
    <property type="molecule type" value="Genomic_DNA"/>
</dbReference>
<evidence type="ECO:0000259" key="2">
    <source>
        <dbReference type="PROSITE" id="PS51272"/>
    </source>
</evidence>
<feature type="domain" description="SLH" evidence="2">
    <location>
        <begin position="83"/>
        <end position="146"/>
    </location>
</feature>
<evidence type="ECO:0000256" key="1">
    <source>
        <dbReference type="SAM" id="SignalP"/>
    </source>
</evidence>
<dbReference type="KEGG" id="prf:PeribacterA2_0665"/>
<evidence type="ECO:0000313" key="4">
    <source>
        <dbReference type="Proteomes" id="UP000069135"/>
    </source>
</evidence>
<feature type="chain" id="PRO_5009797885" evidence="1">
    <location>
        <begin position="26"/>
        <end position="814"/>
    </location>
</feature>
<accession>A0A0S1SHC4</accession>
<evidence type="ECO:0000313" key="3">
    <source>
        <dbReference type="EMBL" id="ALM13339.1"/>
    </source>
</evidence>
<feature type="signal peptide" evidence="1">
    <location>
        <begin position="1"/>
        <end position="25"/>
    </location>
</feature>
<keyword evidence="1" id="KW-0732">Signal</keyword>
<dbReference type="PANTHER" id="PTHR43308">
    <property type="entry name" value="OUTER MEMBRANE PROTEIN ALPHA-RELATED"/>
    <property type="match status" value="1"/>
</dbReference>
<accession>A0A0S1SVG6</accession>
<organism evidence="3 4">
    <name type="scientific">Candidatus Peribacter riflensis</name>
    <dbReference type="NCBI Taxonomy" id="1735162"/>
    <lineage>
        <taxon>Bacteria</taxon>
        <taxon>Candidatus Peregrinibacteriota</taxon>
        <taxon>Candidatus Peribacteria</taxon>
        <taxon>Candidatus Peribacterales</taxon>
        <taxon>Candidatus Peribacteraceae</taxon>
        <taxon>Candidatus Peribacter</taxon>
    </lineage>
</organism>
<sequence length="814" mass="89967">MLRRVLSSAVIGVLLLTSAPSVSFALVFQDVQPGITPYATAIEALKTQGVIAGYSDGTFRPFTTVNRAEFLKIILESRGGTFVGSRCFPDVQEEWFAPYVCTAKSEGIVGGYPDGRFKPEQTINFVEAAKILSLAFKQQVESSGEWYEGYARAIESSKAIPPSIAGLTNAVTRGEMAEMMWRLTEGLTDEPTKGFMNVKYPSLSINLALEQPQEAQSCADLAAFAEDVQQSGSSMYTREFDMAVPLGTMAPQAVEAGANQAKSDYSQTNVQVEGVDEADIVKTDGTYLYAVQGGVVRIIRAVPASAMEVVSIVELGEDSFSPSELYLDGDRLVVVGSLWRQGPIRIMQKIAPSLYPYPPSLQRTHVRVYDVSDRAHPTLKRKLEFDGSLVSSRRIGDRMYLVMNQGFLWAGPMPLYRETDVLPSYQDSAKGESDLPVSKCADVTILPHVPQPEYLIVAVVPLQNASAEVQKEVVVGSAENLYVSTENLYVAATEWSYFWREGSGSSTEQTHLYRFALTDDGIAFKAKGSVPGHILNQFSMDEHEQTFRVATTQGQSWDSEHPSSSNLFVLNFNLEQVGAVEGIAPGEQIYSVRFMGRRTYMVTFKKIDPFFVIDTSDPRNPRIVGKLKIPGYSDYLHPYDENHILGFGKDANDAKEGDFAWYQGMKIALFDVTDPNNPVEMSKVVIGDRGTESPLLSNHKALLFDRERGLLAFPVSVAKVTDDQREQGSWDFPAYGETVFQGAYVYDVDLRDGFTLRGTITHYGEDDILKSGSFLYGKNIERIVRIGDALLTVGEDRVLSSDEQTAEEEGKVFF</sequence>